<reference evidence="2 3" key="1">
    <citation type="submission" date="2018-01" db="EMBL/GenBank/DDBJ databases">
        <title>Comparison of the Chinese Bamboo Partridge and Red Junglefowl genome sequences highlights the importance of demography in genome evolution.</title>
        <authorList>
            <person name="Tiley G.P."/>
            <person name="Kimball R.T."/>
            <person name="Braun E.L."/>
            <person name="Burleigh J.G."/>
        </authorList>
    </citation>
    <scope>NUCLEOTIDE SEQUENCE [LARGE SCALE GENOMIC DNA]</scope>
    <source>
        <strain evidence="2">RTK389</strain>
        <tissue evidence="2">Blood</tissue>
    </source>
</reference>
<evidence type="ECO:0000313" key="2">
    <source>
        <dbReference type="EMBL" id="POI27389.1"/>
    </source>
</evidence>
<dbReference type="EMBL" id="PPHD01024071">
    <property type="protein sequence ID" value="POI27389.1"/>
    <property type="molecule type" value="Genomic_DNA"/>
</dbReference>
<feature type="region of interest" description="Disordered" evidence="1">
    <location>
        <begin position="22"/>
        <end position="48"/>
    </location>
</feature>
<name>A0A2P4STG5_BAMTH</name>
<dbReference type="AlphaFoldDB" id="A0A2P4STG5"/>
<evidence type="ECO:0000256" key="1">
    <source>
        <dbReference type="SAM" id="MobiDB-lite"/>
    </source>
</evidence>
<dbReference type="Proteomes" id="UP000237246">
    <property type="component" value="Unassembled WGS sequence"/>
</dbReference>
<protein>
    <submittedName>
        <fullName evidence="2">Uncharacterized protein</fullName>
    </submittedName>
</protein>
<keyword evidence="3" id="KW-1185">Reference proteome</keyword>
<evidence type="ECO:0000313" key="3">
    <source>
        <dbReference type="Proteomes" id="UP000237246"/>
    </source>
</evidence>
<accession>A0A2P4STG5</accession>
<proteinExistence type="predicted"/>
<feature type="compositionally biased region" description="Polar residues" evidence="1">
    <location>
        <begin position="24"/>
        <end position="48"/>
    </location>
</feature>
<gene>
    <name evidence="2" type="ORF">CIB84_008861</name>
</gene>
<sequence length="48" mass="5554">MMDMSKLLILESVISLKGTMPSFPAQQEHQPSWHQRPFQTQAKVSVER</sequence>
<organism evidence="2 3">
    <name type="scientific">Bambusicola thoracicus</name>
    <name type="common">Chinese bamboo-partridge</name>
    <name type="synonym">Perdix thoracica</name>
    <dbReference type="NCBI Taxonomy" id="9083"/>
    <lineage>
        <taxon>Eukaryota</taxon>
        <taxon>Metazoa</taxon>
        <taxon>Chordata</taxon>
        <taxon>Craniata</taxon>
        <taxon>Vertebrata</taxon>
        <taxon>Euteleostomi</taxon>
        <taxon>Archelosauria</taxon>
        <taxon>Archosauria</taxon>
        <taxon>Dinosauria</taxon>
        <taxon>Saurischia</taxon>
        <taxon>Theropoda</taxon>
        <taxon>Coelurosauria</taxon>
        <taxon>Aves</taxon>
        <taxon>Neognathae</taxon>
        <taxon>Galloanserae</taxon>
        <taxon>Galliformes</taxon>
        <taxon>Phasianidae</taxon>
        <taxon>Perdicinae</taxon>
        <taxon>Bambusicola</taxon>
    </lineage>
</organism>
<comment type="caution">
    <text evidence="2">The sequence shown here is derived from an EMBL/GenBank/DDBJ whole genome shotgun (WGS) entry which is preliminary data.</text>
</comment>